<comment type="subcellular location">
    <subcellularLocation>
        <location evidence="1">Cell membrane</location>
        <topology evidence="1">Single-pass membrane protein</topology>
    </subcellularLocation>
    <subcellularLocation>
        <location evidence="7">Cell membrane</location>
        <topology evidence="7">Single-pass type II membrane protein</topology>
    </subcellularLocation>
</comment>
<gene>
    <name evidence="9" type="ORF">ACFQY0_10270</name>
</gene>
<protein>
    <submittedName>
        <fullName evidence="9">ExbD/TolR family protein</fullName>
    </submittedName>
</protein>
<feature type="transmembrane region" description="Helical" evidence="8">
    <location>
        <begin position="12"/>
        <end position="31"/>
    </location>
</feature>
<dbReference type="EMBL" id="JBHTBS010000004">
    <property type="protein sequence ID" value="MFC7337562.1"/>
    <property type="molecule type" value="Genomic_DNA"/>
</dbReference>
<reference evidence="10" key="1">
    <citation type="journal article" date="2019" name="Int. J. Syst. Evol. Microbiol.">
        <title>The Global Catalogue of Microorganisms (GCM) 10K type strain sequencing project: providing services to taxonomists for standard genome sequencing and annotation.</title>
        <authorList>
            <consortium name="The Broad Institute Genomics Platform"/>
            <consortium name="The Broad Institute Genome Sequencing Center for Infectious Disease"/>
            <person name="Wu L."/>
            <person name="Ma J."/>
        </authorList>
    </citation>
    <scope>NUCLEOTIDE SEQUENCE [LARGE SCALE GENOMIC DNA]</scope>
    <source>
        <strain evidence="10">CGMCC 4.1467</strain>
    </source>
</reference>
<dbReference type="Gene3D" id="3.30.420.270">
    <property type="match status" value="1"/>
</dbReference>
<accession>A0ABW2L7X3</accession>
<name>A0ABW2L7X3_9BACT</name>
<dbReference type="InterPro" id="IPR003400">
    <property type="entry name" value="ExbD"/>
</dbReference>
<keyword evidence="6 8" id="KW-0472">Membrane</keyword>
<comment type="caution">
    <text evidence="9">The sequence shown here is derived from an EMBL/GenBank/DDBJ whole genome shotgun (WGS) entry which is preliminary data.</text>
</comment>
<evidence type="ECO:0000313" key="9">
    <source>
        <dbReference type="EMBL" id="MFC7337562.1"/>
    </source>
</evidence>
<keyword evidence="10" id="KW-1185">Reference proteome</keyword>
<organism evidence="9 10">
    <name type="scientific">Haloferula chungangensis</name>
    <dbReference type="NCBI Taxonomy" id="1048331"/>
    <lineage>
        <taxon>Bacteria</taxon>
        <taxon>Pseudomonadati</taxon>
        <taxon>Verrucomicrobiota</taxon>
        <taxon>Verrucomicrobiia</taxon>
        <taxon>Verrucomicrobiales</taxon>
        <taxon>Verrucomicrobiaceae</taxon>
        <taxon>Haloferula</taxon>
    </lineage>
</organism>
<dbReference type="Proteomes" id="UP001596472">
    <property type="component" value="Unassembled WGS sequence"/>
</dbReference>
<dbReference type="PANTHER" id="PTHR30558">
    <property type="entry name" value="EXBD MEMBRANE COMPONENT OF PMF-DRIVEN MACROMOLECULE IMPORT SYSTEM"/>
    <property type="match status" value="1"/>
</dbReference>
<keyword evidence="7" id="KW-0813">Transport</keyword>
<keyword evidence="4 7" id="KW-0812">Transmembrane</keyword>
<evidence type="ECO:0000256" key="2">
    <source>
        <dbReference type="ARBA" id="ARBA00005811"/>
    </source>
</evidence>
<keyword evidence="3" id="KW-1003">Cell membrane</keyword>
<comment type="similarity">
    <text evidence="2 7">Belongs to the ExbD/TolR family.</text>
</comment>
<keyword evidence="5 8" id="KW-1133">Transmembrane helix</keyword>
<dbReference type="RefSeq" id="WP_379711960.1">
    <property type="nucleotide sequence ID" value="NZ_JBHTBS010000004.1"/>
</dbReference>
<evidence type="ECO:0000256" key="6">
    <source>
        <dbReference type="ARBA" id="ARBA00023136"/>
    </source>
</evidence>
<keyword evidence="7" id="KW-0653">Protein transport</keyword>
<evidence type="ECO:0000256" key="3">
    <source>
        <dbReference type="ARBA" id="ARBA00022475"/>
    </source>
</evidence>
<dbReference type="PANTHER" id="PTHR30558:SF3">
    <property type="entry name" value="BIOPOLYMER TRANSPORT PROTEIN EXBD-RELATED"/>
    <property type="match status" value="1"/>
</dbReference>
<proteinExistence type="inferred from homology"/>
<evidence type="ECO:0000256" key="5">
    <source>
        <dbReference type="ARBA" id="ARBA00022989"/>
    </source>
</evidence>
<dbReference type="Pfam" id="PF02472">
    <property type="entry name" value="ExbD"/>
    <property type="match status" value="1"/>
</dbReference>
<evidence type="ECO:0000256" key="1">
    <source>
        <dbReference type="ARBA" id="ARBA00004162"/>
    </source>
</evidence>
<evidence type="ECO:0000256" key="7">
    <source>
        <dbReference type="RuleBase" id="RU003879"/>
    </source>
</evidence>
<evidence type="ECO:0000313" key="10">
    <source>
        <dbReference type="Proteomes" id="UP001596472"/>
    </source>
</evidence>
<evidence type="ECO:0000256" key="8">
    <source>
        <dbReference type="SAM" id="Phobius"/>
    </source>
</evidence>
<evidence type="ECO:0000256" key="4">
    <source>
        <dbReference type="ARBA" id="ARBA00022692"/>
    </source>
</evidence>
<sequence>MRVDMDDGSDIAVDMGPLIDCVFLLLIFFLVSSTMKKPEPELPIDLPEPAISAIDSADPSPTLISIDRSGQFYMDGLPIGQSELHRRLKAFSAEDPTAHIRIDVDRESPSRTLVQLLDLCAFESLSNYALHTRSQNLDKLSR</sequence>